<evidence type="ECO:0000256" key="1">
    <source>
        <dbReference type="SAM" id="MobiDB-lite"/>
    </source>
</evidence>
<name>A0A9Q1FI26_SYNKA</name>
<evidence type="ECO:0000256" key="2">
    <source>
        <dbReference type="SAM" id="Phobius"/>
    </source>
</evidence>
<organism evidence="3 4">
    <name type="scientific">Synaphobranchus kaupii</name>
    <name type="common">Kaup's arrowtooth eel</name>
    <dbReference type="NCBI Taxonomy" id="118154"/>
    <lineage>
        <taxon>Eukaryota</taxon>
        <taxon>Metazoa</taxon>
        <taxon>Chordata</taxon>
        <taxon>Craniata</taxon>
        <taxon>Vertebrata</taxon>
        <taxon>Euteleostomi</taxon>
        <taxon>Actinopterygii</taxon>
        <taxon>Neopterygii</taxon>
        <taxon>Teleostei</taxon>
        <taxon>Anguilliformes</taxon>
        <taxon>Synaphobranchidae</taxon>
        <taxon>Synaphobranchus</taxon>
    </lineage>
</organism>
<feature type="transmembrane region" description="Helical" evidence="2">
    <location>
        <begin position="35"/>
        <end position="52"/>
    </location>
</feature>
<comment type="caution">
    <text evidence="3">The sequence shown here is derived from an EMBL/GenBank/DDBJ whole genome shotgun (WGS) entry which is preliminary data.</text>
</comment>
<keyword evidence="4" id="KW-1185">Reference proteome</keyword>
<feature type="region of interest" description="Disordered" evidence="1">
    <location>
        <begin position="1"/>
        <end position="30"/>
    </location>
</feature>
<dbReference type="AlphaFoldDB" id="A0A9Q1FI26"/>
<evidence type="ECO:0000313" key="3">
    <source>
        <dbReference type="EMBL" id="KAJ8359344.1"/>
    </source>
</evidence>
<feature type="compositionally biased region" description="Polar residues" evidence="1">
    <location>
        <begin position="11"/>
        <end position="21"/>
    </location>
</feature>
<gene>
    <name evidence="3" type="ORF">SKAU_G00158690</name>
</gene>
<proteinExistence type="predicted"/>
<dbReference type="EMBL" id="JAINUF010000005">
    <property type="protein sequence ID" value="KAJ8359344.1"/>
    <property type="molecule type" value="Genomic_DNA"/>
</dbReference>
<evidence type="ECO:0000313" key="4">
    <source>
        <dbReference type="Proteomes" id="UP001152622"/>
    </source>
</evidence>
<keyword evidence="2" id="KW-0472">Membrane</keyword>
<keyword evidence="2" id="KW-0812">Transmembrane</keyword>
<sequence length="86" mass="9568">MHNKPPPQLHSCVTQPGTQDRGTGRDSTRESWRRLVRVLVIVLVLALALGMTDTQRSMTVTTLNHAALDLGTCKHSGSDERYQSLR</sequence>
<accession>A0A9Q1FI26</accession>
<keyword evidence="2" id="KW-1133">Transmembrane helix</keyword>
<protein>
    <submittedName>
        <fullName evidence="3">Uncharacterized protein</fullName>
    </submittedName>
</protein>
<dbReference type="Proteomes" id="UP001152622">
    <property type="component" value="Chromosome 5"/>
</dbReference>
<reference evidence="3" key="1">
    <citation type="journal article" date="2023" name="Science">
        <title>Genome structures resolve the early diversification of teleost fishes.</title>
        <authorList>
            <person name="Parey E."/>
            <person name="Louis A."/>
            <person name="Montfort J."/>
            <person name="Bouchez O."/>
            <person name="Roques C."/>
            <person name="Iampietro C."/>
            <person name="Lluch J."/>
            <person name="Castinel A."/>
            <person name="Donnadieu C."/>
            <person name="Desvignes T."/>
            <person name="Floi Bucao C."/>
            <person name="Jouanno E."/>
            <person name="Wen M."/>
            <person name="Mejri S."/>
            <person name="Dirks R."/>
            <person name="Jansen H."/>
            <person name="Henkel C."/>
            <person name="Chen W.J."/>
            <person name="Zahm M."/>
            <person name="Cabau C."/>
            <person name="Klopp C."/>
            <person name="Thompson A.W."/>
            <person name="Robinson-Rechavi M."/>
            <person name="Braasch I."/>
            <person name="Lecointre G."/>
            <person name="Bobe J."/>
            <person name="Postlethwait J.H."/>
            <person name="Berthelot C."/>
            <person name="Roest Crollius H."/>
            <person name="Guiguen Y."/>
        </authorList>
    </citation>
    <scope>NUCLEOTIDE SEQUENCE</scope>
    <source>
        <strain evidence="3">WJC10195</strain>
    </source>
</reference>